<reference evidence="1" key="1">
    <citation type="submission" date="2019-12" db="EMBL/GenBank/DDBJ databases">
        <title>Clostridiaceae gen. nov. sp. nov., isolated from sediment in Xinjiang, China.</title>
        <authorList>
            <person name="Zhang R."/>
        </authorList>
    </citation>
    <scope>NUCLEOTIDE SEQUENCE</scope>
    <source>
        <strain evidence="1">D2Q-11</strain>
    </source>
</reference>
<evidence type="ECO:0000313" key="1">
    <source>
        <dbReference type="EMBL" id="MBS4539472.1"/>
    </source>
</evidence>
<organism evidence="1 2">
    <name type="scientific">Anaeromonas frigoriresistens</name>
    <dbReference type="NCBI Taxonomy" id="2683708"/>
    <lineage>
        <taxon>Bacteria</taxon>
        <taxon>Bacillati</taxon>
        <taxon>Bacillota</taxon>
        <taxon>Tissierellia</taxon>
        <taxon>Tissierellales</taxon>
        <taxon>Thermohalobacteraceae</taxon>
        <taxon>Anaeromonas</taxon>
    </lineage>
</organism>
<comment type="caution">
    <text evidence="1">The sequence shown here is derived from an EMBL/GenBank/DDBJ whole genome shotgun (WGS) entry which is preliminary data.</text>
</comment>
<keyword evidence="2" id="KW-1185">Reference proteome</keyword>
<name>A0A942V1J0_9FIRM</name>
<dbReference type="AlphaFoldDB" id="A0A942V1J0"/>
<accession>A0A942V1J0</accession>
<protein>
    <submittedName>
        <fullName evidence="1">Uncharacterized protein</fullName>
    </submittedName>
</protein>
<evidence type="ECO:0000313" key="2">
    <source>
        <dbReference type="Proteomes" id="UP000724672"/>
    </source>
</evidence>
<sequence length="49" mass="5638">MSFKEVKHKSDYLDEIIKELLKCSRLSHRQISGLLGVSNNIVHRVSLSK</sequence>
<dbReference type="RefSeq" id="WP_203367389.1">
    <property type="nucleotide sequence ID" value="NZ_WSFT01000050.1"/>
</dbReference>
<proteinExistence type="predicted"/>
<dbReference type="EMBL" id="WSFT01000050">
    <property type="protein sequence ID" value="MBS4539472.1"/>
    <property type="molecule type" value="Genomic_DNA"/>
</dbReference>
<dbReference type="Proteomes" id="UP000724672">
    <property type="component" value="Unassembled WGS sequence"/>
</dbReference>
<gene>
    <name evidence="1" type="ORF">GOQ27_13430</name>
</gene>